<evidence type="ECO:0000313" key="1">
    <source>
        <dbReference type="Proteomes" id="UP000095286"/>
    </source>
</evidence>
<dbReference type="Proteomes" id="UP000095286">
    <property type="component" value="Unplaced"/>
</dbReference>
<sequence>MQLLGLVLDYCPFRTREATNSVEQQDLSNTGKPFKFLERSANKQTVLIFSFTIRNSIGEKLTKQQTLKVSSGRKAEPLILDCDFLSTIALSQNIDNCAGVGNIKKDSDMTTTPTSTKLTAYTQEPQLHITIKESSHQSTSSLDTSQTGESITDTQSSDLLPTHGSLKILLNQNTLLPKVNGNVGSSTCNNSGVGVSNWYYIKERSPLFQSSALLSPDNLLKGNSQLAHIKMRISLNFDHVLNLSIYQPFQQMLETKLSGDLNGKSALEIILLFQNLSLDQEKLCKSLMKVMLYSGQIREFTRTLAVKYLSQGHDVNTLFRSQTMTTKVIHELMKFVGKSYLKSTLKKLIDIIMKEKKCCEVDPSKLKNKDDLEPNTRNLMLYAELAFTDMVDSCQKCPTLLQEIFSDLKELVLTFYPGRTDVQRLTISSFLVMRFFATAILNPKQYGLVKEQPKDDVNRTLLLVSKILQKVTNSVVSGRSLINKEPWLTPILNRFENESHQNSMIQFLDMISHSSDLTKSEQVDDNIMGILKDGYVVERHNRSERLRTFKRFISTKHRYLVLHPNELCWQKKKDTGESEIKGTLCLEDITDVSTLNSDDNTFKVATSQKEVTFQTKTLIERNDWLIHIQKQQHRQAMKTMSQTDVIEIADIDIERELEIIHTLLYKKIKELKQYDVSCGNVIGIDNKLTAEDHKQILVNNIPEPIIDQLYLDKTNSEWLSNCKSFKGICSDIIQMIEKIEKEHTYTIGKILNSSKVAPDKIKDEFYNDENYLLLASRIKGNAK</sequence>
<reference evidence="2" key="1">
    <citation type="submission" date="2016-11" db="UniProtKB">
        <authorList>
            <consortium name="WormBaseParasite"/>
        </authorList>
    </citation>
    <scope>IDENTIFICATION</scope>
    <source>
        <strain evidence="2">KR3021</strain>
    </source>
</reference>
<proteinExistence type="predicted"/>
<protein>
    <submittedName>
        <fullName evidence="2">Ras-GAP domain-containing protein</fullName>
    </submittedName>
</protein>
<organism evidence="1 2">
    <name type="scientific">Rhabditophanes sp. KR3021</name>
    <dbReference type="NCBI Taxonomy" id="114890"/>
    <lineage>
        <taxon>Eukaryota</taxon>
        <taxon>Metazoa</taxon>
        <taxon>Ecdysozoa</taxon>
        <taxon>Nematoda</taxon>
        <taxon>Chromadorea</taxon>
        <taxon>Rhabditida</taxon>
        <taxon>Tylenchina</taxon>
        <taxon>Panagrolaimomorpha</taxon>
        <taxon>Strongyloidoidea</taxon>
        <taxon>Alloionematidae</taxon>
        <taxon>Rhabditophanes</taxon>
    </lineage>
</organism>
<dbReference type="WBParaSite" id="RSKR_0001153500.1">
    <property type="protein sequence ID" value="RSKR_0001153500.1"/>
    <property type="gene ID" value="RSKR_0001153500"/>
</dbReference>
<name>A0AC35UIJ0_9BILA</name>
<evidence type="ECO:0000313" key="2">
    <source>
        <dbReference type="WBParaSite" id="RSKR_0001153500.1"/>
    </source>
</evidence>
<accession>A0AC35UIJ0</accession>